<dbReference type="PANTHER" id="PTHR43329">
    <property type="entry name" value="EPOXIDE HYDROLASE"/>
    <property type="match status" value="1"/>
</dbReference>
<dbReference type="EMBL" id="JAAAUQ010000037">
    <property type="protein sequence ID" value="KAF9156100.1"/>
    <property type="molecule type" value="Genomic_DNA"/>
</dbReference>
<gene>
    <name evidence="4" type="ORF">BG015_007277</name>
</gene>
<dbReference type="AlphaFoldDB" id="A0A9P5S9N4"/>
<dbReference type="InterPro" id="IPR000073">
    <property type="entry name" value="AB_hydrolase_1"/>
</dbReference>
<dbReference type="SUPFAM" id="SSF53474">
    <property type="entry name" value="alpha/beta-Hydrolases"/>
    <property type="match status" value="1"/>
</dbReference>
<comment type="caution">
    <text evidence="4">The sequence shown here is derived from an EMBL/GenBank/DDBJ whole genome shotgun (WGS) entry which is preliminary data.</text>
</comment>
<feature type="domain" description="AB hydrolase-1" evidence="3">
    <location>
        <begin position="38"/>
        <end position="270"/>
    </location>
</feature>
<dbReference type="Proteomes" id="UP000748756">
    <property type="component" value="Unassembled WGS sequence"/>
</dbReference>
<name>A0A9P5S9N4_9FUNG</name>
<dbReference type="GO" id="GO:0016787">
    <property type="term" value="F:hydrolase activity"/>
    <property type="evidence" value="ECO:0007669"/>
    <property type="project" value="UniProtKB-KW"/>
</dbReference>
<evidence type="ECO:0000256" key="2">
    <source>
        <dbReference type="ARBA" id="ARBA00038334"/>
    </source>
</evidence>
<accession>A0A9P5S9N4</accession>
<dbReference type="InterPro" id="IPR029058">
    <property type="entry name" value="AB_hydrolase_fold"/>
</dbReference>
<dbReference type="PRINTS" id="PR00412">
    <property type="entry name" value="EPOXHYDRLASE"/>
</dbReference>
<comment type="similarity">
    <text evidence="2">Belongs to the AB hydrolase superfamily. Epoxide hydrolase family.</text>
</comment>
<dbReference type="Gene3D" id="3.40.50.1820">
    <property type="entry name" value="alpha/beta hydrolase"/>
    <property type="match status" value="1"/>
</dbReference>
<proteinExistence type="inferred from homology"/>
<organism evidence="4 5">
    <name type="scientific">Linnemannia schmuckeri</name>
    <dbReference type="NCBI Taxonomy" id="64567"/>
    <lineage>
        <taxon>Eukaryota</taxon>
        <taxon>Fungi</taxon>
        <taxon>Fungi incertae sedis</taxon>
        <taxon>Mucoromycota</taxon>
        <taxon>Mortierellomycotina</taxon>
        <taxon>Mortierellomycetes</taxon>
        <taxon>Mortierellales</taxon>
        <taxon>Mortierellaceae</taxon>
        <taxon>Linnemannia</taxon>
    </lineage>
</organism>
<evidence type="ECO:0000256" key="1">
    <source>
        <dbReference type="ARBA" id="ARBA00022801"/>
    </source>
</evidence>
<reference evidence="4" key="1">
    <citation type="journal article" date="2020" name="Fungal Divers.">
        <title>Resolving the Mortierellaceae phylogeny through synthesis of multi-gene phylogenetics and phylogenomics.</title>
        <authorList>
            <person name="Vandepol N."/>
            <person name="Liber J."/>
            <person name="Desiro A."/>
            <person name="Na H."/>
            <person name="Kennedy M."/>
            <person name="Barry K."/>
            <person name="Grigoriev I.V."/>
            <person name="Miller A.N."/>
            <person name="O'Donnell K."/>
            <person name="Stajich J.E."/>
            <person name="Bonito G."/>
        </authorList>
    </citation>
    <scope>NUCLEOTIDE SEQUENCE</scope>
    <source>
        <strain evidence="4">NRRL 6426</strain>
    </source>
</reference>
<protein>
    <recommendedName>
        <fullName evidence="3">AB hydrolase-1 domain-containing protein</fullName>
    </recommendedName>
</protein>
<sequence length="298" mass="33677">MTVLPHIDPNDPIFTHKFAQTKNLRYHYVEAGDPKGEPLVLVHGFPDLWYGWRYQIKFFAELGYRVIAIDNVGYGQTDAPMELERYGLKAQSDQLAGFLDALDIPKITVIGHDWGGAFVWRFGLYYPDRLNGIIRTLEEVIAIVPQFAYQREFVDPATVAKMDGDKRKLLSMVLKAGDCDGQTELDYMVQEYSHSGYRGPLNYYKTGKVNFDDELAALPHKHQHIIHTPAWMILAKNDPYLLPKMADGMDKIVPGVKFATVDAGHFCMTEKAEEVNALLKTAIEDLIARRNAAAKASL</sequence>
<keyword evidence="5" id="KW-1185">Reference proteome</keyword>
<evidence type="ECO:0000313" key="5">
    <source>
        <dbReference type="Proteomes" id="UP000748756"/>
    </source>
</evidence>
<dbReference type="Pfam" id="PF00561">
    <property type="entry name" value="Abhydrolase_1"/>
    <property type="match status" value="1"/>
</dbReference>
<dbReference type="OrthoDB" id="408373at2759"/>
<evidence type="ECO:0000313" key="4">
    <source>
        <dbReference type="EMBL" id="KAF9156100.1"/>
    </source>
</evidence>
<evidence type="ECO:0000259" key="3">
    <source>
        <dbReference type="Pfam" id="PF00561"/>
    </source>
</evidence>
<dbReference type="InterPro" id="IPR000639">
    <property type="entry name" value="Epox_hydrolase-like"/>
</dbReference>
<keyword evidence="1" id="KW-0378">Hydrolase</keyword>
<dbReference type="PRINTS" id="PR00111">
    <property type="entry name" value="ABHYDROLASE"/>
</dbReference>